<dbReference type="PANTHER" id="PTHR12941">
    <property type="entry name" value="ER MEMBRANE PROTEIN COMPLEX"/>
    <property type="match status" value="1"/>
</dbReference>
<evidence type="ECO:0000259" key="2">
    <source>
        <dbReference type="PROSITE" id="PS50249"/>
    </source>
</evidence>
<protein>
    <recommendedName>
        <fullName evidence="2">MPN domain-containing protein</fullName>
    </recommendedName>
</protein>
<dbReference type="GO" id="GO:0072546">
    <property type="term" value="C:EMC complex"/>
    <property type="evidence" value="ECO:0007669"/>
    <property type="project" value="InterPro"/>
</dbReference>
<dbReference type="OrthoDB" id="194468at2759"/>
<dbReference type="Pfam" id="PF03665">
    <property type="entry name" value="UPF0172"/>
    <property type="match status" value="1"/>
</dbReference>
<dbReference type="CDD" id="cd08060">
    <property type="entry name" value="MPN_UPF0172"/>
    <property type="match status" value="1"/>
</dbReference>
<dbReference type="InterPro" id="IPR005366">
    <property type="entry name" value="EMC8/9"/>
</dbReference>
<evidence type="ECO:0000313" key="4">
    <source>
        <dbReference type="Proteomes" id="UP001152759"/>
    </source>
</evidence>
<dbReference type="PANTHER" id="PTHR12941:SF10">
    <property type="entry name" value="ER MEMBRANE PROTEIN COMPLEX SUBUNIT 8_9 HOMOLOG"/>
    <property type="match status" value="1"/>
</dbReference>
<keyword evidence="4" id="KW-1185">Reference proteome</keyword>
<proteinExistence type="inferred from homology"/>
<evidence type="ECO:0000256" key="1">
    <source>
        <dbReference type="ARBA" id="ARBA00007461"/>
    </source>
</evidence>
<dbReference type="Proteomes" id="UP001152759">
    <property type="component" value="Chromosome 1"/>
</dbReference>
<comment type="similarity">
    <text evidence="1">Belongs to the EMC8/EMC9 family.</text>
</comment>
<dbReference type="AlphaFoldDB" id="A0A9P0EZ97"/>
<reference evidence="3" key="1">
    <citation type="submission" date="2021-12" db="EMBL/GenBank/DDBJ databases">
        <authorList>
            <person name="King R."/>
        </authorList>
    </citation>
    <scope>NUCLEOTIDE SEQUENCE</scope>
</reference>
<evidence type="ECO:0000313" key="3">
    <source>
        <dbReference type="EMBL" id="CAH0381667.1"/>
    </source>
</evidence>
<dbReference type="EMBL" id="OU963862">
    <property type="protein sequence ID" value="CAH0381667.1"/>
    <property type="molecule type" value="Genomic_DNA"/>
</dbReference>
<feature type="domain" description="MPN" evidence="2">
    <location>
        <begin position="4"/>
        <end position="144"/>
    </location>
</feature>
<organism evidence="3 4">
    <name type="scientific">Bemisia tabaci</name>
    <name type="common">Sweetpotato whitefly</name>
    <name type="synonym">Aleurodes tabaci</name>
    <dbReference type="NCBI Taxonomy" id="7038"/>
    <lineage>
        <taxon>Eukaryota</taxon>
        <taxon>Metazoa</taxon>
        <taxon>Ecdysozoa</taxon>
        <taxon>Arthropoda</taxon>
        <taxon>Hexapoda</taxon>
        <taxon>Insecta</taxon>
        <taxon>Pterygota</taxon>
        <taxon>Neoptera</taxon>
        <taxon>Paraneoptera</taxon>
        <taxon>Hemiptera</taxon>
        <taxon>Sternorrhyncha</taxon>
        <taxon>Aleyrodoidea</taxon>
        <taxon>Aleyrodidae</taxon>
        <taxon>Aleyrodinae</taxon>
        <taxon>Bemisia</taxon>
    </lineage>
</organism>
<gene>
    <name evidence="3" type="ORF">BEMITA_LOCUS1288</name>
</gene>
<accession>A0A9P0EZ97</accession>
<dbReference type="KEGG" id="btab:109035585"/>
<sequence length="202" mass="22347">MGDVEFTPRAFSKVILHAAKYPHCAVNGLLLAKEVNDSKNSKNLVFVDAVPLFHLCLQVAPMAEIALTQVDQIALSQGQVIAGYYFANKNFSDNSPDVVARRLSDKIAENYSSACLVAVNNTKMTLDMKESPLSVTQFSGNKWSPVSSLVPDSILNATSIMLQERWHEFDLVDFDNHLDDIALDWKNSKLNEAIDKLVETGC</sequence>
<name>A0A9P0EZ97_BEMTA</name>
<dbReference type="InterPro" id="IPR037518">
    <property type="entry name" value="MPN"/>
</dbReference>
<dbReference type="PROSITE" id="PS50249">
    <property type="entry name" value="MPN"/>
    <property type="match status" value="1"/>
</dbReference>